<reference evidence="8 9" key="1">
    <citation type="journal article" date="2023" name="G3 (Bethesda)">
        <title>A haplotype-resolved chromosome-scale genome for Quercus rubra L. provides insights into the genetics of adaptive traits for red oak species.</title>
        <authorList>
            <person name="Kapoor B."/>
            <person name="Jenkins J."/>
            <person name="Schmutz J."/>
            <person name="Zhebentyayeva T."/>
            <person name="Kuelheim C."/>
            <person name="Coggeshall M."/>
            <person name="Heim C."/>
            <person name="Lasky J.R."/>
            <person name="Leites L."/>
            <person name="Islam-Faridi N."/>
            <person name="Romero-Severson J."/>
            <person name="DeLeo V.L."/>
            <person name="Lucas S.M."/>
            <person name="Lazic D."/>
            <person name="Gailing O."/>
            <person name="Carlson J."/>
            <person name="Staton M."/>
        </authorList>
    </citation>
    <scope>NUCLEOTIDE SEQUENCE [LARGE SCALE GENOMIC DNA]</scope>
    <source>
        <strain evidence="8">Pseudo-F2</strain>
    </source>
</reference>
<keyword evidence="2" id="KW-0808">Transferase</keyword>
<evidence type="ECO:0000256" key="1">
    <source>
        <dbReference type="ARBA" id="ARBA00022603"/>
    </source>
</evidence>
<proteinExistence type="inferred from homology"/>
<keyword evidence="9" id="KW-1185">Reference proteome</keyword>
<organism evidence="8 9">
    <name type="scientific">Quercus rubra</name>
    <name type="common">Northern red oak</name>
    <name type="synonym">Quercus borealis</name>
    <dbReference type="NCBI Taxonomy" id="3512"/>
    <lineage>
        <taxon>Eukaryota</taxon>
        <taxon>Viridiplantae</taxon>
        <taxon>Streptophyta</taxon>
        <taxon>Embryophyta</taxon>
        <taxon>Tracheophyta</taxon>
        <taxon>Spermatophyta</taxon>
        <taxon>Magnoliopsida</taxon>
        <taxon>eudicotyledons</taxon>
        <taxon>Gunneridae</taxon>
        <taxon>Pentapetalae</taxon>
        <taxon>rosids</taxon>
        <taxon>fabids</taxon>
        <taxon>Fagales</taxon>
        <taxon>Fagaceae</taxon>
        <taxon>Quercus</taxon>
    </lineage>
</organism>
<feature type="domain" description="O-methyltransferase C-terminal" evidence="6">
    <location>
        <begin position="84"/>
        <end position="289"/>
    </location>
</feature>
<dbReference type="InterPro" id="IPR012967">
    <property type="entry name" value="COMT_dimerisation"/>
</dbReference>
<dbReference type="InterPro" id="IPR036390">
    <property type="entry name" value="WH_DNA-bd_sf"/>
</dbReference>
<dbReference type="FunFam" id="3.40.50.150:FF:000294">
    <property type="entry name" value="O-methyltransferase family protein"/>
    <property type="match status" value="1"/>
</dbReference>
<evidence type="ECO:0000256" key="3">
    <source>
        <dbReference type="ARBA" id="ARBA00022691"/>
    </source>
</evidence>
<dbReference type="PANTHER" id="PTHR11746">
    <property type="entry name" value="O-METHYLTRANSFERASE"/>
    <property type="match status" value="1"/>
</dbReference>
<comment type="similarity">
    <text evidence="4">Belongs to the class I-like SAM-binding methyltransferase superfamily. Cation-independent O-methyltransferase family.</text>
</comment>
<evidence type="ECO:0000256" key="2">
    <source>
        <dbReference type="ARBA" id="ARBA00022679"/>
    </source>
</evidence>
<dbReference type="Gene3D" id="3.40.50.150">
    <property type="entry name" value="Vaccinia Virus protein VP39"/>
    <property type="match status" value="1"/>
</dbReference>
<feature type="domain" description="O-methyltransferase dimerisation" evidence="7">
    <location>
        <begin position="17"/>
        <end position="77"/>
    </location>
</feature>
<dbReference type="AlphaFoldDB" id="A0AAN7EJ86"/>
<name>A0AAN7EJ86_QUERU</name>
<dbReference type="Gene3D" id="1.10.10.10">
    <property type="entry name" value="Winged helix-like DNA-binding domain superfamily/Winged helix DNA-binding domain"/>
    <property type="match status" value="1"/>
</dbReference>
<keyword evidence="1" id="KW-0489">Methyltransferase</keyword>
<gene>
    <name evidence="8" type="ORF">RGQ29_030390</name>
</gene>
<evidence type="ECO:0000256" key="4">
    <source>
        <dbReference type="ARBA" id="ARBA00038277"/>
    </source>
</evidence>
<dbReference type="Pfam" id="PF00891">
    <property type="entry name" value="Methyltransf_2"/>
    <property type="match status" value="1"/>
</dbReference>
<keyword evidence="3" id="KW-0949">S-adenosyl-L-methionine</keyword>
<dbReference type="SUPFAM" id="SSF53335">
    <property type="entry name" value="S-adenosyl-L-methionine-dependent methyltransferases"/>
    <property type="match status" value="1"/>
</dbReference>
<dbReference type="CDD" id="cd02440">
    <property type="entry name" value="AdoMet_MTases"/>
    <property type="match status" value="1"/>
</dbReference>
<dbReference type="EMBL" id="JAXUIC010000009">
    <property type="protein sequence ID" value="KAK4571974.1"/>
    <property type="molecule type" value="Genomic_DNA"/>
</dbReference>
<comment type="caution">
    <text evidence="8">The sequence shown here is derived from an EMBL/GenBank/DDBJ whole genome shotgun (WGS) entry which is preliminary data.</text>
</comment>
<dbReference type="GO" id="GO:0046983">
    <property type="term" value="F:protein dimerization activity"/>
    <property type="evidence" value="ECO:0007669"/>
    <property type="project" value="InterPro"/>
</dbReference>
<evidence type="ECO:0000256" key="5">
    <source>
        <dbReference type="PIRSR" id="PIRSR005739-1"/>
    </source>
</evidence>
<dbReference type="Pfam" id="PF08100">
    <property type="entry name" value="Dimerisation"/>
    <property type="match status" value="1"/>
</dbReference>
<evidence type="ECO:0000313" key="8">
    <source>
        <dbReference type="EMBL" id="KAK4571974.1"/>
    </source>
</evidence>
<evidence type="ECO:0000259" key="7">
    <source>
        <dbReference type="Pfam" id="PF08100"/>
    </source>
</evidence>
<accession>A0AAN7EJ86</accession>
<evidence type="ECO:0000313" key="9">
    <source>
        <dbReference type="Proteomes" id="UP001324115"/>
    </source>
</evidence>
<dbReference type="InterPro" id="IPR029063">
    <property type="entry name" value="SAM-dependent_MTases_sf"/>
</dbReference>
<dbReference type="PIRSF" id="PIRSF005739">
    <property type="entry name" value="O-mtase"/>
    <property type="match status" value="1"/>
</dbReference>
<dbReference type="InterPro" id="IPR036388">
    <property type="entry name" value="WH-like_DNA-bd_sf"/>
</dbReference>
<dbReference type="GO" id="GO:0008171">
    <property type="term" value="F:O-methyltransferase activity"/>
    <property type="evidence" value="ECO:0007669"/>
    <property type="project" value="InterPro"/>
</dbReference>
<dbReference type="GO" id="GO:0032259">
    <property type="term" value="P:methylation"/>
    <property type="evidence" value="ECO:0007669"/>
    <property type="project" value="UniProtKB-KW"/>
</dbReference>
<evidence type="ECO:0000259" key="6">
    <source>
        <dbReference type="Pfam" id="PF00891"/>
    </source>
</evidence>
<feature type="active site" description="Proton acceptor" evidence="5">
    <location>
        <position position="214"/>
    </location>
</feature>
<sequence>MEPTEAQALLKGQAEIWQHLFGFADSMALKCAVELRIADIIHSHGGPITLCQIATGITNSPSLDIPYLARIMRSLNHPWLLAPWHCLSQCVKEGGTPFEKAHGCELWDFASKNPDFNKIFNDAMACSTKTVIGAVLEEYKNGFDCLGSLVDVGGGTGGMIAEIVKAHPHIKGTNFDLPHVVATAPIRKGVSHVGGNMFESIPKADAILMKWVLHVWSDEHCIKILKNCRKAISEKIGKVIIADIILEKDNNDLFDETHIVIDLLMMALTSGGKERTELEWKKLLEEGGFPRYKIIKIPTIASIIEAYPM</sequence>
<dbReference type="InterPro" id="IPR016461">
    <property type="entry name" value="COMT-like"/>
</dbReference>
<protein>
    <submittedName>
        <fullName evidence="8">Uncharacterized protein</fullName>
    </submittedName>
</protein>
<dbReference type="Proteomes" id="UP001324115">
    <property type="component" value="Unassembled WGS sequence"/>
</dbReference>
<dbReference type="SUPFAM" id="SSF46785">
    <property type="entry name" value="Winged helix' DNA-binding domain"/>
    <property type="match status" value="1"/>
</dbReference>
<dbReference type="InterPro" id="IPR001077">
    <property type="entry name" value="COMT_C"/>
</dbReference>
<dbReference type="PROSITE" id="PS51683">
    <property type="entry name" value="SAM_OMT_II"/>
    <property type="match status" value="1"/>
</dbReference>